<feature type="domain" description="Transposase DDE" evidence="2">
    <location>
        <begin position="21"/>
        <end position="83"/>
    </location>
</feature>
<evidence type="ECO:0000259" key="2">
    <source>
        <dbReference type="Pfam" id="PF13586"/>
    </source>
</evidence>
<proteinExistence type="predicted"/>
<evidence type="ECO:0000313" key="3">
    <source>
        <dbReference type="EMBL" id="QIK38605.1"/>
    </source>
</evidence>
<accession>A0A6G7VFF3</accession>
<organism evidence="3 4">
    <name type="scientific">Caldichromatium japonicum</name>
    <dbReference type="NCBI Taxonomy" id="2699430"/>
    <lineage>
        <taxon>Bacteria</taxon>
        <taxon>Pseudomonadati</taxon>
        <taxon>Pseudomonadota</taxon>
        <taxon>Gammaproteobacteria</taxon>
        <taxon>Chromatiales</taxon>
        <taxon>Chromatiaceae</taxon>
        <taxon>Caldichromatium</taxon>
    </lineage>
</organism>
<sequence>MRHCRQGLRLGCPCRNGDRTGQPGGHPPRSNRLNPRSFNRHLYKNRNLIKRFFCRIQQFRRIATRYDKLASSSLSFVYLACTIA</sequence>
<protein>
    <submittedName>
        <fullName evidence="3">Transposase</fullName>
    </submittedName>
</protein>
<dbReference type="InterPro" id="IPR025668">
    <property type="entry name" value="Tnp_DDE_dom"/>
</dbReference>
<dbReference type="EMBL" id="CP048029">
    <property type="protein sequence ID" value="QIK38605.1"/>
    <property type="molecule type" value="Genomic_DNA"/>
</dbReference>
<name>A0A6G7VFF3_9GAMM</name>
<evidence type="ECO:0000313" key="4">
    <source>
        <dbReference type="Proteomes" id="UP000502699"/>
    </source>
</evidence>
<feature type="region of interest" description="Disordered" evidence="1">
    <location>
        <begin position="14"/>
        <end position="36"/>
    </location>
</feature>
<dbReference type="Pfam" id="PF13586">
    <property type="entry name" value="DDE_Tnp_1_2"/>
    <property type="match status" value="1"/>
</dbReference>
<dbReference type="Proteomes" id="UP000502699">
    <property type="component" value="Chromosome"/>
</dbReference>
<gene>
    <name evidence="3" type="ORF">GWK36_12130</name>
</gene>
<dbReference type="KEGG" id="cjap:GWK36_12130"/>
<dbReference type="AlphaFoldDB" id="A0A6G7VFF3"/>
<evidence type="ECO:0000256" key="1">
    <source>
        <dbReference type="SAM" id="MobiDB-lite"/>
    </source>
</evidence>
<reference evidence="4" key="1">
    <citation type="submission" date="2020-01" db="EMBL/GenBank/DDBJ databases">
        <title>Caldichromatium gen. nov., sp. nov., a thermophilic purple sulfur bacterium member of the family Chromatiaceae isolated from Nakabusa hot spring, Japan.</title>
        <authorList>
            <person name="Saini M.K."/>
            <person name="Hanada S."/>
            <person name="Tank M."/>
        </authorList>
    </citation>
    <scope>NUCLEOTIDE SEQUENCE [LARGE SCALE GENOMIC DNA]</scope>
    <source>
        <strain evidence="4">No.7</strain>
    </source>
</reference>
<keyword evidence="4" id="KW-1185">Reference proteome</keyword>
<dbReference type="RefSeq" id="WP_425482758.1">
    <property type="nucleotide sequence ID" value="NZ_CP048029.1"/>
</dbReference>